<comment type="caution">
    <text evidence="9">The sequence shown here is derived from an EMBL/GenBank/DDBJ whole genome shotgun (WGS) entry which is preliminary data.</text>
</comment>
<evidence type="ECO:0000313" key="10">
    <source>
        <dbReference type="Proteomes" id="UP000540556"/>
    </source>
</evidence>
<comment type="function">
    <text evidence="5">Part of a binding-protein-dependent transport system for aliphatic sulfonates. Putative binding protein.</text>
</comment>
<evidence type="ECO:0000256" key="6">
    <source>
        <dbReference type="ARBA" id="ARBA00070228"/>
    </source>
</evidence>
<reference evidence="9 10" key="1">
    <citation type="submission" date="2020-04" db="EMBL/GenBank/DDBJ databases">
        <title>Description of novel Gluconacetobacter.</title>
        <authorList>
            <person name="Sombolestani A."/>
        </authorList>
    </citation>
    <scope>NUCLEOTIDE SEQUENCE [LARGE SCALE GENOMIC DNA]</scope>
    <source>
        <strain evidence="9 10">LMG 27800</strain>
    </source>
</reference>
<evidence type="ECO:0000256" key="1">
    <source>
        <dbReference type="ARBA" id="ARBA00004418"/>
    </source>
</evidence>
<keyword evidence="3" id="KW-0813">Transport</keyword>
<dbReference type="Pfam" id="PF09084">
    <property type="entry name" value="NMT1"/>
    <property type="match status" value="1"/>
</dbReference>
<dbReference type="RefSeq" id="WP_182950031.1">
    <property type="nucleotide sequence ID" value="NZ_JABEQK010000007.1"/>
</dbReference>
<dbReference type="EMBL" id="JABEQK010000007">
    <property type="protein sequence ID" value="MBB2205508.1"/>
    <property type="molecule type" value="Genomic_DNA"/>
</dbReference>
<gene>
    <name evidence="9" type="ORF">HLH27_10825</name>
</gene>
<keyword evidence="10" id="KW-1185">Reference proteome</keyword>
<sequence length="318" mass="32635">MNRRTALFSAAMLLLGRGAGRAADAPAAVRIGWLKGASDLTLSKARGTIERALAAQGVATQWAGPFAAAAPAVQALAADAIDITVGGSTSSVAALAAGAPIALFAYQKMAAGAEAIVVKADAPITTIAQLAGRKVAVNKGGTGEYLLLRALETAGLDPARVKRVYLPPNTAAGAFDAGYVDAWATWDPYLTLALRDGHARILADGGAIRSDNAITTIASRNFVAHRPALLRIVLAALEEDNRWAVAHPDQAGAIWAAIMGLPPDTAPALGRNNAVPTHAPTAADVAQIARIADCYVANHIIAQRPDLASAIVEFPAAR</sequence>
<evidence type="ECO:0000256" key="5">
    <source>
        <dbReference type="ARBA" id="ARBA00055538"/>
    </source>
</evidence>
<dbReference type="NCBIfam" id="TIGR01728">
    <property type="entry name" value="SsuA_fam"/>
    <property type="match status" value="1"/>
</dbReference>
<accession>A0A7W4PPR1</accession>
<feature type="domain" description="Solute-binding protein family 3/N-terminal" evidence="8">
    <location>
        <begin position="28"/>
        <end position="247"/>
    </location>
</feature>
<proteinExistence type="inferred from homology"/>
<name>A0A7W4PPR1_9PROT</name>
<dbReference type="Proteomes" id="UP000540556">
    <property type="component" value="Unassembled WGS sequence"/>
</dbReference>
<protein>
    <recommendedName>
        <fullName evidence="6">Putative aliphatic sulfonates-binding protein</fullName>
    </recommendedName>
</protein>
<evidence type="ECO:0000259" key="8">
    <source>
        <dbReference type="SMART" id="SM00062"/>
    </source>
</evidence>
<evidence type="ECO:0000256" key="2">
    <source>
        <dbReference type="ARBA" id="ARBA00010742"/>
    </source>
</evidence>
<dbReference type="GO" id="GO:0016020">
    <property type="term" value="C:membrane"/>
    <property type="evidence" value="ECO:0007669"/>
    <property type="project" value="InterPro"/>
</dbReference>
<evidence type="ECO:0000256" key="7">
    <source>
        <dbReference type="SAM" id="SignalP"/>
    </source>
</evidence>
<dbReference type="Gene3D" id="3.40.190.10">
    <property type="entry name" value="Periplasmic binding protein-like II"/>
    <property type="match status" value="2"/>
</dbReference>
<comment type="similarity">
    <text evidence="2">Belongs to the bacterial solute-binding protein SsuA/TauA family.</text>
</comment>
<evidence type="ECO:0000256" key="4">
    <source>
        <dbReference type="ARBA" id="ARBA00022729"/>
    </source>
</evidence>
<dbReference type="InterPro" id="IPR010067">
    <property type="entry name" value="ABC_SsuA_sub-bd"/>
</dbReference>
<evidence type="ECO:0000313" key="9">
    <source>
        <dbReference type="EMBL" id="MBB2205508.1"/>
    </source>
</evidence>
<organism evidence="9 10">
    <name type="scientific">Gluconacetobacter takamatsuzukensis</name>
    <dbReference type="NCBI Taxonomy" id="1286190"/>
    <lineage>
        <taxon>Bacteria</taxon>
        <taxon>Pseudomonadati</taxon>
        <taxon>Pseudomonadota</taxon>
        <taxon>Alphaproteobacteria</taxon>
        <taxon>Acetobacterales</taxon>
        <taxon>Acetobacteraceae</taxon>
        <taxon>Gluconacetobacter</taxon>
    </lineage>
</organism>
<dbReference type="SMART" id="SM00062">
    <property type="entry name" value="PBPb"/>
    <property type="match status" value="1"/>
</dbReference>
<feature type="signal peptide" evidence="7">
    <location>
        <begin position="1"/>
        <end position="22"/>
    </location>
</feature>
<dbReference type="InterPro" id="IPR015168">
    <property type="entry name" value="SsuA/THI5"/>
</dbReference>
<keyword evidence="4 7" id="KW-0732">Signal</keyword>
<dbReference type="SUPFAM" id="SSF53850">
    <property type="entry name" value="Periplasmic binding protein-like II"/>
    <property type="match status" value="1"/>
</dbReference>
<comment type="subcellular location">
    <subcellularLocation>
        <location evidence="1">Periplasm</location>
    </subcellularLocation>
</comment>
<dbReference type="FunFam" id="3.40.190.10:FF:000050">
    <property type="entry name" value="Sulfonate ABC transporter substrate-binding protein"/>
    <property type="match status" value="1"/>
</dbReference>
<dbReference type="GO" id="GO:0042597">
    <property type="term" value="C:periplasmic space"/>
    <property type="evidence" value="ECO:0007669"/>
    <property type="project" value="UniProtKB-SubCell"/>
</dbReference>
<dbReference type="AlphaFoldDB" id="A0A7W4PPR1"/>
<evidence type="ECO:0000256" key="3">
    <source>
        <dbReference type="ARBA" id="ARBA00022448"/>
    </source>
</evidence>
<dbReference type="GO" id="GO:0042626">
    <property type="term" value="F:ATPase-coupled transmembrane transporter activity"/>
    <property type="evidence" value="ECO:0007669"/>
    <property type="project" value="InterPro"/>
</dbReference>
<feature type="chain" id="PRO_5031570033" description="Putative aliphatic sulfonates-binding protein" evidence="7">
    <location>
        <begin position="23"/>
        <end position="318"/>
    </location>
</feature>
<dbReference type="PANTHER" id="PTHR30024">
    <property type="entry name" value="ALIPHATIC SULFONATES-BINDING PROTEIN-RELATED"/>
    <property type="match status" value="1"/>
</dbReference>
<dbReference type="PANTHER" id="PTHR30024:SF42">
    <property type="entry name" value="ALIPHATIC SULFONATES-BINDING PROTEIN-RELATED"/>
    <property type="match status" value="1"/>
</dbReference>
<dbReference type="InterPro" id="IPR001638">
    <property type="entry name" value="Solute-binding_3/MltF_N"/>
</dbReference>